<dbReference type="GO" id="GO:0005886">
    <property type="term" value="C:plasma membrane"/>
    <property type="evidence" value="ECO:0007669"/>
    <property type="project" value="UniProtKB-SubCell"/>
</dbReference>
<comment type="subcellular location">
    <subcellularLocation>
        <location evidence="1">Cell membrane</location>
        <topology evidence="1">Multi-pass membrane protein</topology>
    </subcellularLocation>
</comment>
<keyword evidence="3" id="KW-1003">Cell membrane</keyword>
<dbReference type="Pfam" id="PF02417">
    <property type="entry name" value="Chromate_transp"/>
    <property type="match status" value="1"/>
</dbReference>
<dbReference type="InterPro" id="IPR003370">
    <property type="entry name" value="Chromate_transpt"/>
</dbReference>
<evidence type="ECO:0000256" key="2">
    <source>
        <dbReference type="ARBA" id="ARBA00005262"/>
    </source>
</evidence>
<evidence type="ECO:0000256" key="1">
    <source>
        <dbReference type="ARBA" id="ARBA00004651"/>
    </source>
</evidence>
<dbReference type="GO" id="GO:0015109">
    <property type="term" value="F:chromate transmembrane transporter activity"/>
    <property type="evidence" value="ECO:0007669"/>
    <property type="project" value="InterPro"/>
</dbReference>
<feature type="transmembrane region" description="Helical" evidence="7">
    <location>
        <begin position="44"/>
        <end position="67"/>
    </location>
</feature>
<keyword evidence="4 7" id="KW-0812">Transmembrane</keyword>
<dbReference type="OrthoDB" id="556585at2"/>
<evidence type="ECO:0000256" key="7">
    <source>
        <dbReference type="SAM" id="Phobius"/>
    </source>
</evidence>
<keyword evidence="6 7" id="KW-0472">Membrane</keyword>
<keyword evidence="9" id="KW-1185">Reference proteome</keyword>
<name>A0A316J580_9HYPH</name>
<dbReference type="PANTHER" id="PTHR43663">
    <property type="entry name" value="CHROMATE TRANSPORT PROTEIN-RELATED"/>
    <property type="match status" value="1"/>
</dbReference>
<evidence type="ECO:0000313" key="8">
    <source>
        <dbReference type="EMBL" id="PWL16536.1"/>
    </source>
</evidence>
<keyword evidence="5 7" id="KW-1133">Transmembrane helix</keyword>
<dbReference type="Proteomes" id="UP000245865">
    <property type="component" value="Unassembled WGS sequence"/>
</dbReference>
<evidence type="ECO:0000313" key="9">
    <source>
        <dbReference type="Proteomes" id="UP000245865"/>
    </source>
</evidence>
<evidence type="ECO:0000256" key="4">
    <source>
        <dbReference type="ARBA" id="ARBA00022692"/>
    </source>
</evidence>
<sequence>MLLTFIAIGLLHFSLLWTVLAVGAAGFAHAYESESRNRLSSDPIIQLIVVFVPLSIVTIGGGQTALADIQRQVVNVHHWFTPEAFVEVFTISRMTPGPGSLIATLIGWKVAGMMGAIVATLSLFGPTSFLIYTVAHICARHQNSRWQKALSIGLRPVAAGMILAATYLLIQTMAGGIAALVLCFLSAGILTTLRLNPIWMLLVGALSFTALHNI</sequence>
<dbReference type="EMBL" id="QGDB01000009">
    <property type="protein sequence ID" value="PWL16536.1"/>
    <property type="molecule type" value="Genomic_DNA"/>
</dbReference>
<reference evidence="8 9" key="1">
    <citation type="submission" date="2018-05" db="EMBL/GenBank/DDBJ databases">
        <title>Comparative genomic sequence analysis between strain HN4 and CCM 8460T (Falsochrobactrum ovis) will provide more evidence to prove that HN4 is a new species of Falsochrobactrum.</title>
        <authorList>
            <person name="Lyu W."/>
            <person name="Sun L."/>
            <person name="Yao L."/>
        </authorList>
    </citation>
    <scope>NUCLEOTIDE SEQUENCE [LARGE SCALE GENOMIC DNA]</scope>
    <source>
        <strain evidence="8 9">HN4</strain>
    </source>
</reference>
<accession>A0A316J580</accession>
<comment type="caution">
    <text evidence="8">The sequence shown here is derived from an EMBL/GenBank/DDBJ whole genome shotgun (WGS) entry which is preliminary data.</text>
</comment>
<dbReference type="InterPro" id="IPR052518">
    <property type="entry name" value="CHR_Transporter"/>
</dbReference>
<feature type="transmembrane region" description="Helical" evidence="7">
    <location>
        <begin position="114"/>
        <end position="137"/>
    </location>
</feature>
<comment type="similarity">
    <text evidence="2">Belongs to the chromate ion transporter (CHR) (TC 2.A.51) family.</text>
</comment>
<evidence type="ECO:0000256" key="6">
    <source>
        <dbReference type="ARBA" id="ARBA00023136"/>
    </source>
</evidence>
<gene>
    <name evidence="8" type="ORF">DKP76_17075</name>
</gene>
<organism evidence="8 9">
    <name type="scientific">Falsochrobactrum shanghaiense</name>
    <dbReference type="NCBI Taxonomy" id="2201899"/>
    <lineage>
        <taxon>Bacteria</taxon>
        <taxon>Pseudomonadati</taxon>
        <taxon>Pseudomonadota</taxon>
        <taxon>Alphaproteobacteria</taxon>
        <taxon>Hyphomicrobiales</taxon>
        <taxon>Brucellaceae</taxon>
        <taxon>Falsochrobactrum</taxon>
    </lineage>
</organism>
<feature type="transmembrane region" description="Helical" evidence="7">
    <location>
        <begin position="149"/>
        <end position="170"/>
    </location>
</feature>
<dbReference type="PANTHER" id="PTHR43663:SF1">
    <property type="entry name" value="CHROMATE TRANSPORTER"/>
    <property type="match status" value="1"/>
</dbReference>
<proteinExistence type="inferred from homology"/>
<dbReference type="AlphaFoldDB" id="A0A316J580"/>
<evidence type="ECO:0000256" key="3">
    <source>
        <dbReference type="ARBA" id="ARBA00022475"/>
    </source>
</evidence>
<protein>
    <submittedName>
        <fullName evidence="8">Chromate transporter</fullName>
    </submittedName>
</protein>
<evidence type="ECO:0000256" key="5">
    <source>
        <dbReference type="ARBA" id="ARBA00022989"/>
    </source>
</evidence>